<dbReference type="PANTHER" id="PTHR21100:SF9">
    <property type="entry name" value="PREFOLDIN SUBUNIT 4"/>
    <property type="match status" value="1"/>
</dbReference>
<dbReference type="PANTHER" id="PTHR21100">
    <property type="entry name" value="PREFOLDIN SUBUNIT 4"/>
    <property type="match status" value="1"/>
</dbReference>
<accession>A0AAV2HFL0</accession>
<dbReference type="GO" id="GO:0051082">
    <property type="term" value="F:unfolded protein binding"/>
    <property type="evidence" value="ECO:0007669"/>
    <property type="project" value="InterPro"/>
</dbReference>
<evidence type="ECO:0000313" key="7">
    <source>
        <dbReference type="Proteomes" id="UP001497497"/>
    </source>
</evidence>
<dbReference type="GO" id="GO:0006457">
    <property type="term" value="P:protein folding"/>
    <property type="evidence" value="ECO:0007669"/>
    <property type="project" value="UniProtKB-UniRule"/>
</dbReference>
<dbReference type="PIRSF" id="PIRSF016477">
    <property type="entry name" value="Prefoldin_subunit_4"/>
    <property type="match status" value="1"/>
</dbReference>
<dbReference type="Pfam" id="PF01920">
    <property type="entry name" value="Prefoldin_2"/>
    <property type="match status" value="1"/>
</dbReference>
<evidence type="ECO:0000313" key="6">
    <source>
        <dbReference type="EMBL" id="CAL1532761.1"/>
    </source>
</evidence>
<evidence type="ECO:0000256" key="4">
    <source>
        <dbReference type="PIRNR" id="PIRNR016477"/>
    </source>
</evidence>
<evidence type="ECO:0000256" key="3">
    <source>
        <dbReference type="ARBA" id="ARBA00024667"/>
    </source>
</evidence>
<reference evidence="6 7" key="1">
    <citation type="submission" date="2024-04" db="EMBL/GenBank/DDBJ databases">
        <authorList>
            <consortium name="Genoscope - CEA"/>
            <person name="William W."/>
        </authorList>
    </citation>
    <scope>NUCLEOTIDE SEQUENCE [LARGE SCALE GENOMIC DNA]</scope>
</reference>
<keyword evidence="5" id="KW-0175">Coiled coil</keyword>
<comment type="subunit">
    <text evidence="4">Heterohexamer of two PFD-alpha type and four PFD-beta type subunits.</text>
</comment>
<dbReference type="InterPro" id="IPR016661">
    <property type="entry name" value="PFDN4"/>
</dbReference>
<proteinExistence type="inferred from homology"/>
<keyword evidence="2 4" id="KW-0143">Chaperone</keyword>
<evidence type="ECO:0000256" key="1">
    <source>
        <dbReference type="ARBA" id="ARBA00008045"/>
    </source>
</evidence>
<dbReference type="Proteomes" id="UP001497497">
    <property type="component" value="Unassembled WGS sequence"/>
</dbReference>
<dbReference type="AlphaFoldDB" id="A0AAV2HFL0"/>
<dbReference type="Gene3D" id="1.10.287.370">
    <property type="match status" value="1"/>
</dbReference>
<feature type="coiled-coil region" evidence="5">
    <location>
        <begin position="25"/>
        <end position="117"/>
    </location>
</feature>
<dbReference type="CDD" id="cd23165">
    <property type="entry name" value="Prefoldin_4"/>
    <property type="match status" value="1"/>
</dbReference>
<name>A0AAV2HFL0_LYMST</name>
<gene>
    <name evidence="6" type="ORF">GSLYS_00006779001</name>
</gene>
<evidence type="ECO:0000256" key="5">
    <source>
        <dbReference type="SAM" id="Coils"/>
    </source>
</evidence>
<comment type="function">
    <text evidence="3 4">Binds specifically to cytosolic chaperonin (c-CPN) and transfers target proteins to it. Binds to nascent polypeptide chain and promotes folding in an environment in which there are many competing pathways for nonnative proteins.</text>
</comment>
<dbReference type="EMBL" id="CAXITT010000124">
    <property type="protein sequence ID" value="CAL1532761.1"/>
    <property type="molecule type" value="Genomic_DNA"/>
</dbReference>
<dbReference type="InterPro" id="IPR002777">
    <property type="entry name" value="PFD_beta-like"/>
</dbReference>
<dbReference type="GO" id="GO:0016272">
    <property type="term" value="C:prefoldin complex"/>
    <property type="evidence" value="ECO:0007669"/>
    <property type="project" value="UniProtKB-UniRule"/>
</dbReference>
<keyword evidence="7" id="KW-1185">Reference proteome</keyword>
<dbReference type="FunFam" id="1.10.287.370:FF:000005">
    <property type="entry name" value="Prefoldin subunit 4"/>
    <property type="match status" value="1"/>
</dbReference>
<evidence type="ECO:0000256" key="2">
    <source>
        <dbReference type="ARBA" id="ARBA00023186"/>
    </source>
</evidence>
<comment type="similarity">
    <text evidence="1 4">Belongs to the prefoldin subunit beta family.</text>
</comment>
<dbReference type="GO" id="GO:0005737">
    <property type="term" value="C:cytoplasm"/>
    <property type="evidence" value="ECO:0007669"/>
    <property type="project" value="TreeGrafter"/>
</dbReference>
<comment type="caution">
    <text evidence="6">The sequence shown here is derived from an EMBL/GenBank/DDBJ whole genome shotgun (WGS) entry which is preliminary data.</text>
</comment>
<protein>
    <recommendedName>
        <fullName evidence="4">Prefoldin subunit 4</fullName>
    </recommendedName>
</protein>
<dbReference type="InterPro" id="IPR009053">
    <property type="entry name" value="Prefoldin"/>
</dbReference>
<dbReference type="SUPFAM" id="SSF46579">
    <property type="entry name" value="Prefoldin"/>
    <property type="match status" value="1"/>
</dbReference>
<sequence length="134" mass="15015">MAATMKDSQSDVQVTFEDQEKINRFARTNARLMDFKEELAAKEKELENLTDAEEELVLAEADSSTVPYQIGEVLVEMSLEEAQASLEKAKELCLEEIAALKVKAEAHKETLNNLKTLLYAKFGTSINLDLDDES</sequence>
<organism evidence="6 7">
    <name type="scientific">Lymnaea stagnalis</name>
    <name type="common">Great pond snail</name>
    <name type="synonym">Helix stagnalis</name>
    <dbReference type="NCBI Taxonomy" id="6523"/>
    <lineage>
        <taxon>Eukaryota</taxon>
        <taxon>Metazoa</taxon>
        <taxon>Spiralia</taxon>
        <taxon>Lophotrochozoa</taxon>
        <taxon>Mollusca</taxon>
        <taxon>Gastropoda</taxon>
        <taxon>Heterobranchia</taxon>
        <taxon>Euthyneura</taxon>
        <taxon>Panpulmonata</taxon>
        <taxon>Hygrophila</taxon>
        <taxon>Lymnaeoidea</taxon>
        <taxon>Lymnaeidae</taxon>
        <taxon>Lymnaea</taxon>
    </lineage>
</organism>